<dbReference type="VEuPathDB" id="FungiDB:C5L36_0B12850"/>
<accession>A0A1V2LH37</accession>
<keyword evidence="7" id="KW-0732">Signal</keyword>
<evidence type="ECO:0000256" key="7">
    <source>
        <dbReference type="SAM" id="SignalP"/>
    </source>
</evidence>
<feature type="compositionally biased region" description="Polar residues" evidence="6">
    <location>
        <begin position="58"/>
        <end position="69"/>
    </location>
</feature>
<feature type="chain" id="PRO_5012346822" evidence="7">
    <location>
        <begin position="31"/>
        <end position="788"/>
    </location>
</feature>
<proteinExistence type="inferred from homology"/>
<comment type="similarity">
    <text evidence="2">Belongs to the glycosyltransferase 15 family.</text>
</comment>
<feature type="compositionally biased region" description="Low complexity" evidence="6">
    <location>
        <begin position="36"/>
        <end position="46"/>
    </location>
</feature>
<dbReference type="InterPro" id="IPR029044">
    <property type="entry name" value="Nucleotide-diphossugar_trans"/>
</dbReference>
<dbReference type="FunFam" id="3.90.550.10:FF:000051">
    <property type="entry name" value="Alpha-1,2-mannosyltransferase (Ktr4)"/>
    <property type="match status" value="2"/>
</dbReference>
<keyword evidence="5" id="KW-0735">Signal-anchor</keyword>
<evidence type="ECO:0000256" key="2">
    <source>
        <dbReference type="ARBA" id="ARBA00007677"/>
    </source>
</evidence>
<evidence type="ECO:0000256" key="5">
    <source>
        <dbReference type="ARBA" id="ARBA00022968"/>
    </source>
</evidence>
<evidence type="ECO:0000313" key="8">
    <source>
        <dbReference type="EMBL" id="ONH71122.1"/>
    </source>
</evidence>
<sequence length="788" mass="92493">MARSNARLVRFAFFALLLVLSAYILSKGSSTSYSVSNVTGSNTTSTNEKAPAPGKKITANTDGTSSAQEQAKKAGQSGEKVKAAFVTLARNSDVWEILGSIKQIEDRFNRNFAYDWVFLNDEEFSEEFKKETSRLVSGNTHYGLIPQEQWSFPSWIDTEKAAKTRERMRQEQIIYGDSISYRHMCRYESGFFFRHPLMEQFDYYWRVEPGIKIYCDIDYDIFKYMQDNDYEYSYTISLPEYPATIPTLWETTKQFLKEYPGYLHKNNFMDWISDDGGVSYNGCHFWSNFEIGKLDFWRSEAYLAYFDYLDQAGGFFYERWGDAPIHSIAVALFMDKEKIHFFDDLGYYHVPFSNCPVNEKTRLEKKCACNPNDDVTFKNYFCNNRYYKLKGLKKPEGWEKYVYELMLSPGQTKSRLIRSIFLVAVLILIIYHALPSSTSKLDSQKRLESADTNEILMKKPTGKVKATFVTLARNEDLWELLGSIQSIEDRFNHKFHYDWVFLNDVKFTDEFIEETTKSVSGNTKYGVIPYDHWSVPLNINIDKAQASWKEMEEKGVLYGGSLSYRHMCRYESGFFFKHPLMDEYDYYWRVEPSVKFYCDLDYDVFSFMKENDLEYGFTIALNEYIETIPTLWDTTKDFISKNPQFLAKDNSLDFISNDDGETYNTCHFWSNFEIGKLDFLRSKAYTKYFDHLDKAGGFFYERWGDAPVHSIAASLFLDKSKLHFFEDVGYYHGPFTQCPLKQSVRKKGRCSCNPRDDITFQPYSCLNRYYKLRGMKKPEEFLKYFGEE</sequence>
<dbReference type="VEuPathDB" id="FungiDB:C5L36_0B12840"/>
<organism evidence="8 9">
    <name type="scientific">Pichia kudriavzevii</name>
    <name type="common">Yeast</name>
    <name type="synonym">Issatchenkia orientalis</name>
    <dbReference type="NCBI Taxonomy" id="4909"/>
    <lineage>
        <taxon>Eukaryota</taxon>
        <taxon>Fungi</taxon>
        <taxon>Dikarya</taxon>
        <taxon>Ascomycota</taxon>
        <taxon>Saccharomycotina</taxon>
        <taxon>Pichiomycetes</taxon>
        <taxon>Pichiales</taxon>
        <taxon>Pichiaceae</taxon>
        <taxon>Pichia</taxon>
    </lineage>
</organism>
<feature type="region of interest" description="Disordered" evidence="6">
    <location>
        <begin position="36"/>
        <end position="75"/>
    </location>
</feature>
<feature type="signal peptide" evidence="7">
    <location>
        <begin position="1"/>
        <end position="30"/>
    </location>
</feature>
<dbReference type="SUPFAM" id="SSF53448">
    <property type="entry name" value="Nucleotide-diphospho-sugar transferases"/>
    <property type="match status" value="2"/>
</dbReference>
<evidence type="ECO:0000256" key="1">
    <source>
        <dbReference type="ARBA" id="ARBA00004606"/>
    </source>
</evidence>
<evidence type="ECO:0000256" key="4">
    <source>
        <dbReference type="ARBA" id="ARBA00022679"/>
    </source>
</evidence>
<dbReference type="GO" id="GO:0006487">
    <property type="term" value="P:protein N-linked glycosylation"/>
    <property type="evidence" value="ECO:0007669"/>
    <property type="project" value="TreeGrafter"/>
</dbReference>
<dbReference type="GO" id="GO:0006493">
    <property type="term" value="P:protein O-linked glycosylation"/>
    <property type="evidence" value="ECO:0007669"/>
    <property type="project" value="TreeGrafter"/>
</dbReference>
<dbReference type="EMBL" id="MQVM01000042">
    <property type="protein sequence ID" value="ONH71122.1"/>
    <property type="molecule type" value="Genomic_DNA"/>
</dbReference>
<dbReference type="GO" id="GO:0005794">
    <property type="term" value="C:Golgi apparatus"/>
    <property type="evidence" value="ECO:0007669"/>
    <property type="project" value="TreeGrafter"/>
</dbReference>
<evidence type="ECO:0000313" key="9">
    <source>
        <dbReference type="Proteomes" id="UP000189274"/>
    </source>
</evidence>
<keyword evidence="3 8" id="KW-0328">Glycosyltransferase</keyword>
<dbReference type="GO" id="GO:0000026">
    <property type="term" value="F:alpha-1,2-mannosyltransferase activity"/>
    <property type="evidence" value="ECO:0007669"/>
    <property type="project" value="TreeGrafter"/>
</dbReference>
<keyword evidence="4 8" id="KW-0808">Transferase</keyword>
<dbReference type="Proteomes" id="UP000189274">
    <property type="component" value="Unassembled WGS sequence"/>
</dbReference>
<keyword evidence="5" id="KW-0812">Transmembrane</keyword>
<dbReference type="AlphaFoldDB" id="A0A1V2LH37"/>
<name>A0A1V2LH37_PICKU</name>
<evidence type="ECO:0000256" key="6">
    <source>
        <dbReference type="SAM" id="MobiDB-lite"/>
    </source>
</evidence>
<evidence type="ECO:0000256" key="3">
    <source>
        <dbReference type="ARBA" id="ARBA00022676"/>
    </source>
</evidence>
<gene>
    <name evidence="8" type="ORF">BOH78_4743</name>
</gene>
<dbReference type="Pfam" id="PF01793">
    <property type="entry name" value="Glyco_transf_15"/>
    <property type="match status" value="2"/>
</dbReference>
<dbReference type="PANTHER" id="PTHR31121">
    <property type="entry name" value="ALPHA-1,2 MANNOSYLTRANSFERASE KTR1"/>
    <property type="match status" value="1"/>
</dbReference>
<dbReference type="GO" id="GO:0000032">
    <property type="term" value="P:cell wall mannoprotein biosynthetic process"/>
    <property type="evidence" value="ECO:0007669"/>
    <property type="project" value="TreeGrafter"/>
</dbReference>
<dbReference type="PANTHER" id="PTHR31121:SF6">
    <property type="entry name" value="ALPHA-1,2 MANNOSYLTRANSFERASE KTR1"/>
    <property type="match status" value="1"/>
</dbReference>
<dbReference type="InterPro" id="IPR002685">
    <property type="entry name" value="Glyco_trans_15"/>
</dbReference>
<protein>
    <submittedName>
        <fullName evidence="8">Glycolipid 2-alpha-mannosyltransferase 1</fullName>
    </submittedName>
</protein>
<comment type="caution">
    <text evidence="8">The sequence shown here is derived from an EMBL/GenBank/DDBJ whole genome shotgun (WGS) entry which is preliminary data.</text>
</comment>
<dbReference type="GO" id="GO:0016020">
    <property type="term" value="C:membrane"/>
    <property type="evidence" value="ECO:0007669"/>
    <property type="project" value="UniProtKB-SubCell"/>
</dbReference>
<reference evidence="9" key="1">
    <citation type="journal article" date="2017" name="Genome Announc.">
        <title>Genome sequences of Cyberlindnera fabianii 65, Pichia kudriavzevii 129, and Saccharomyces cerevisiae 131 isolated from fermented masau fruits in Zimbabwe.</title>
        <authorList>
            <person name="van Rijswijck I.M.H."/>
            <person name="Derks M.F.L."/>
            <person name="Abee T."/>
            <person name="de Ridder D."/>
            <person name="Smid E.J."/>
        </authorList>
    </citation>
    <scope>NUCLEOTIDE SEQUENCE [LARGE SCALE GENOMIC DNA]</scope>
    <source>
        <strain evidence="9">129</strain>
    </source>
</reference>
<dbReference type="Gene3D" id="3.90.550.10">
    <property type="entry name" value="Spore Coat Polysaccharide Biosynthesis Protein SpsA, Chain A"/>
    <property type="match status" value="2"/>
</dbReference>
<comment type="subcellular location">
    <subcellularLocation>
        <location evidence="1">Membrane</location>
        <topology evidence="1">Single-pass type II membrane protein</topology>
    </subcellularLocation>
</comment>